<reference evidence="4 5" key="1">
    <citation type="submission" date="2012-11" db="EMBL/GenBank/DDBJ databases">
        <title>Whole genome sequence of Acetobacter orientalis 21F-2.</title>
        <authorList>
            <person name="Azuma Y."/>
            <person name="Higashiura N."/>
            <person name="Hirakawa H."/>
            <person name="Matsushita K."/>
        </authorList>
    </citation>
    <scope>NUCLEOTIDE SEQUENCE [LARGE SCALE GENOMIC DNA]</scope>
    <source>
        <strain evidence="4 5">21F-2</strain>
    </source>
</reference>
<evidence type="ECO:0000256" key="1">
    <source>
        <dbReference type="SAM" id="Phobius"/>
    </source>
</evidence>
<protein>
    <submittedName>
        <fullName evidence="3">Alkaline phosphatase DedA</fullName>
    </submittedName>
</protein>
<feature type="transmembrane region" description="Helical" evidence="1">
    <location>
        <begin position="115"/>
        <end position="133"/>
    </location>
</feature>
<accession>A0A2Z5ZGF8</accession>
<feature type="transmembrane region" description="Helical" evidence="1">
    <location>
        <begin position="31"/>
        <end position="48"/>
    </location>
</feature>
<dbReference type="Proteomes" id="UP000032670">
    <property type="component" value="Unassembled WGS sequence"/>
</dbReference>
<proteinExistence type="predicted"/>
<gene>
    <name evidence="4" type="ORF">Abor_019_002</name>
    <name evidence="3" type="ORF">AcetOrient_orf02139</name>
</gene>
<dbReference type="EMBL" id="AP018515">
    <property type="protein sequence ID" value="BBC79774.1"/>
    <property type="molecule type" value="Genomic_DNA"/>
</dbReference>
<evidence type="ECO:0000313" key="3">
    <source>
        <dbReference type="EMBL" id="BBC79774.1"/>
    </source>
</evidence>
<organism evidence="3 6">
    <name type="scientific">Acetobacter orientalis</name>
    <dbReference type="NCBI Taxonomy" id="146474"/>
    <lineage>
        <taxon>Bacteria</taxon>
        <taxon>Pseudomonadati</taxon>
        <taxon>Pseudomonadota</taxon>
        <taxon>Alphaproteobacteria</taxon>
        <taxon>Acetobacterales</taxon>
        <taxon>Acetobacteraceae</taxon>
        <taxon>Acetobacter</taxon>
    </lineage>
</organism>
<keyword evidence="5" id="KW-1185">Reference proteome</keyword>
<dbReference type="Pfam" id="PF09335">
    <property type="entry name" value="VTT_dom"/>
    <property type="match status" value="1"/>
</dbReference>
<sequence length="205" mass="22723">MSNAPPPPATRPGLLNRLYARVLRHAGSPHAPLWLALLAFCEASFFPLPPETLLIPMTLSQRQKAWRYALICTIASVTGGILGWAIGAMLLDYAARPIVHFYHAEHTLTALQDKFRQWGVWIILFKGLTPIPYKFVTIASGMAHFALVPFIVASTVTRGVRFFLVAGLLRRFGAPIEAFIETRLPLLMGIFAVLLLGGFLALRYL</sequence>
<dbReference type="InterPro" id="IPR051311">
    <property type="entry name" value="DedA_domain"/>
</dbReference>
<keyword evidence="1" id="KW-0472">Membrane</keyword>
<dbReference type="GO" id="GO:0005886">
    <property type="term" value="C:plasma membrane"/>
    <property type="evidence" value="ECO:0007669"/>
    <property type="project" value="TreeGrafter"/>
</dbReference>
<dbReference type="Proteomes" id="UP000270034">
    <property type="component" value="Chromosome"/>
</dbReference>
<accession>A0A0D6NL42</accession>
<dbReference type="PANTHER" id="PTHR42709">
    <property type="entry name" value="ALKALINE PHOSPHATASE LIKE PROTEIN"/>
    <property type="match status" value="1"/>
</dbReference>
<evidence type="ECO:0000313" key="4">
    <source>
        <dbReference type="EMBL" id="GAN66323.1"/>
    </source>
</evidence>
<keyword evidence="1" id="KW-1133">Transmembrane helix</keyword>
<dbReference type="AlphaFoldDB" id="A0A2Z5ZGF8"/>
<dbReference type="PANTHER" id="PTHR42709:SF11">
    <property type="entry name" value="DEDA FAMILY PROTEIN"/>
    <property type="match status" value="1"/>
</dbReference>
<dbReference type="InterPro" id="IPR032816">
    <property type="entry name" value="VTT_dom"/>
</dbReference>
<feature type="transmembrane region" description="Helical" evidence="1">
    <location>
        <begin position="68"/>
        <end position="95"/>
    </location>
</feature>
<evidence type="ECO:0000313" key="5">
    <source>
        <dbReference type="Proteomes" id="UP000032670"/>
    </source>
</evidence>
<feature type="transmembrane region" description="Helical" evidence="1">
    <location>
        <begin position="184"/>
        <end position="202"/>
    </location>
</feature>
<keyword evidence="1" id="KW-0812">Transmembrane</keyword>
<feature type="domain" description="VTT" evidence="2">
    <location>
        <begin position="64"/>
        <end position="168"/>
    </location>
</feature>
<name>A0A2Z5ZGF8_9PROT</name>
<dbReference type="KEGG" id="aot:AcetOri_orf02139"/>
<evidence type="ECO:0000313" key="6">
    <source>
        <dbReference type="Proteomes" id="UP000270034"/>
    </source>
</evidence>
<reference evidence="3 6" key="2">
    <citation type="submission" date="2018-02" db="EMBL/GenBank/DDBJ databases">
        <title>Acetobacter orientalis genome.</title>
        <authorList>
            <person name="Nakashima N."/>
            <person name="Tamura T."/>
        </authorList>
    </citation>
    <scope>NUCLEOTIDE SEQUENCE [LARGE SCALE GENOMIC DNA]</scope>
    <source>
        <strain evidence="3 6">FAN1</strain>
    </source>
</reference>
<feature type="transmembrane region" description="Helical" evidence="1">
    <location>
        <begin position="145"/>
        <end position="164"/>
    </location>
</feature>
<dbReference type="EMBL" id="BAMX01000019">
    <property type="protein sequence ID" value="GAN66323.1"/>
    <property type="molecule type" value="Genomic_DNA"/>
</dbReference>
<dbReference type="STRING" id="1231341.Abor_019_002"/>
<evidence type="ECO:0000259" key="2">
    <source>
        <dbReference type="Pfam" id="PF09335"/>
    </source>
</evidence>